<dbReference type="CDD" id="cd11476">
    <property type="entry name" value="SLC5sbd_DUR3"/>
    <property type="match status" value="1"/>
</dbReference>
<comment type="subcellular location">
    <subcellularLocation>
        <location evidence="1">Membrane</location>
        <topology evidence="1">Multi-pass membrane protein</topology>
    </subcellularLocation>
</comment>
<feature type="transmembrane region" description="Helical" evidence="10">
    <location>
        <begin position="57"/>
        <end position="78"/>
    </location>
</feature>
<evidence type="ECO:0000313" key="12">
    <source>
        <dbReference type="Proteomes" id="UP000187013"/>
    </source>
</evidence>
<dbReference type="InterPro" id="IPR031155">
    <property type="entry name" value="DUR"/>
</dbReference>
<evidence type="ECO:0000256" key="9">
    <source>
        <dbReference type="SAM" id="MobiDB-lite"/>
    </source>
</evidence>
<organism evidence="11 12">
    <name type="scientific">Zygosaccharomyces rouxii</name>
    <dbReference type="NCBI Taxonomy" id="4956"/>
    <lineage>
        <taxon>Eukaryota</taxon>
        <taxon>Fungi</taxon>
        <taxon>Dikarya</taxon>
        <taxon>Ascomycota</taxon>
        <taxon>Saccharomycotina</taxon>
        <taxon>Saccharomycetes</taxon>
        <taxon>Saccharomycetales</taxon>
        <taxon>Saccharomycetaceae</taxon>
        <taxon>Zygosaccharomyces</taxon>
    </lineage>
</organism>
<feature type="transmembrane region" description="Helical" evidence="10">
    <location>
        <begin position="428"/>
        <end position="449"/>
    </location>
</feature>
<dbReference type="Pfam" id="PF00474">
    <property type="entry name" value="SSF"/>
    <property type="match status" value="1"/>
</dbReference>
<evidence type="ECO:0000256" key="2">
    <source>
        <dbReference type="ARBA" id="ARBA00006434"/>
    </source>
</evidence>
<evidence type="ECO:0000256" key="1">
    <source>
        <dbReference type="ARBA" id="ARBA00004141"/>
    </source>
</evidence>
<dbReference type="OrthoDB" id="6132759at2759"/>
<feature type="coiled-coil region" evidence="8">
    <location>
        <begin position="600"/>
        <end position="630"/>
    </location>
</feature>
<keyword evidence="5 10" id="KW-1133">Transmembrane helix</keyword>
<evidence type="ECO:0000256" key="4">
    <source>
        <dbReference type="ARBA" id="ARBA00022692"/>
    </source>
</evidence>
<dbReference type="GO" id="GO:0015489">
    <property type="term" value="F:putrescine transmembrane transporter activity"/>
    <property type="evidence" value="ECO:0007669"/>
    <property type="project" value="TreeGrafter"/>
</dbReference>
<comment type="similarity">
    <text evidence="2 7">Belongs to the sodium:solute symporter (SSF) (TC 2.A.21) family.</text>
</comment>
<evidence type="ECO:0000256" key="10">
    <source>
        <dbReference type="SAM" id="Phobius"/>
    </source>
</evidence>
<feature type="transmembrane region" description="Helical" evidence="10">
    <location>
        <begin position="661"/>
        <end position="686"/>
    </location>
</feature>
<accession>A0A1Q3A0Z1</accession>
<dbReference type="Gene3D" id="1.20.1730.10">
    <property type="entry name" value="Sodium/glucose cotransporter"/>
    <property type="match status" value="1"/>
</dbReference>
<keyword evidence="8" id="KW-0175">Coiled coil</keyword>
<protein>
    <recommendedName>
        <fullName evidence="13">Urea active transporter</fullName>
    </recommendedName>
</protein>
<dbReference type="PROSITE" id="PS50283">
    <property type="entry name" value="NA_SOLUT_SYMP_3"/>
    <property type="match status" value="1"/>
</dbReference>
<evidence type="ECO:0000256" key="3">
    <source>
        <dbReference type="ARBA" id="ARBA00022448"/>
    </source>
</evidence>
<feature type="transmembrane region" description="Helical" evidence="10">
    <location>
        <begin position="630"/>
        <end position="649"/>
    </location>
</feature>
<dbReference type="InterPro" id="IPR001734">
    <property type="entry name" value="Na/solute_symporter"/>
</dbReference>
<dbReference type="GO" id="GO:0015204">
    <property type="term" value="F:urea transmembrane transporter activity"/>
    <property type="evidence" value="ECO:0007669"/>
    <property type="project" value="InterPro"/>
</dbReference>
<dbReference type="AlphaFoldDB" id="A0A1Q3A0Z1"/>
<evidence type="ECO:0000256" key="8">
    <source>
        <dbReference type="SAM" id="Coils"/>
    </source>
</evidence>
<keyword evidence="4 10" id="KW-0812">Transmembrane</keyword>
<feature type="transmembrane region" description="Helical" evidence="10">
    <location>
        <begin position="90"/>
        <end position="108"/>
    </location>
</feature>
<dbReference type="Proteomes" id="UP000187013">
    <property type="component" value="Unassembled WGS sequence"/>
</dbReference>
<feature type="transmembrane region" description="Helical" evidence="10">
    <location>
        <begin position="495"/>
        <end position="517"/>
    </location>
</feature>
<evidence type="ECO:0000256" key="5">
    <source>
        <dbReference type="ARBA" id="ARBA00022989"/>
    </source>
</evidence>
<dbReference type="FunFam" id="1.20.1730.10:FF:000006">
    <property type="entry name" value="Urea active transporter"/>
    <property type="match status" value="1"/>
</dbReference>
<reference evidence="11 12" key="1">
    <citation type="submission" date="2016-08" db="EMBL/GenBank/DDBJ databases">
        <title>Draft genome sequence of allopolyploid Zygosaccharomyces rouxii.</title>
        <authorList>
            <person name="Watanabe J."/>
            <person name="Uehara K."/>
            <person name="Mogi Y."/>
            <person name="Tsukioka Y."/>
        </authorList>
    </citation>
    <scope>NUCLEOTIDE SEQUENCE [LARGE SCALE GENOMIC DNA]</scope>
    <source>
        <strain evidence="11 12">NBRC 110957</strain>
    </source>
</reference>
<comment type="caution">
    <text evidence="11">The sequence shown here is derived from an EMBL/GenBank/DDBJ whole genome shotgun (WGS) entry which is preliminary data.</text>
</comment>
<evidence type="ECO:0000256" key="6">
    <source>
        <dbReference type="ARBA" id="ARBA00023136"/>
    </source>
</evidence>
<feature type="transmembrane region" description="Helical" evidence="10">
    <location>
        <begin position="196"/>
        <end position="214"/>
    </location>
</feature>
<feature type="region of interest" description="Disordered" evidence="9">
    <location>
        <begin position="563"/>
        <end position="584"/>
    </location>
</feature>
<dbReference type="NCBIfam" id="TIGR00813">
    <property type="entry name" value="sss"/>
    <property type="match status" value="1"/>
</dbReference>
<evidence type="ECO:0008006" key="13">
    <source>
        <dbReference type="Google" id="ProtNLM"/>
    </source>
</evidence>
<feature type="transmembrane region" description="Helical" evidence="10">
    <location>
        <begin position="137"/>
        <end position="159"/>
    </location>
</feature>
<proteinExistence type="inferred from homology"/>
<dbReference type="PANTHER" id="PTHR46154:SF4">
    <property type="entry name" value="UREA ACTIVE TRANSPORTER"/>
    <property type="match status" value="1"/>
</dbReference>
<dbReference type="GO" id="GO:0005886">
    <property type="term" value="C:plasma membrane"/>
    <property type="evidence" value="ECO:0007669"/>
    <property type="project" value="TreeGrafter"/>
</dbReference>
<feature type="transmembrane region" description="Helical" evidence="10">
    <location>
        <begin position="397"/>
        <end position="422"/>
    </location>
</feature>
<sequence>MTTITPPLPEGAGYAVVVGLGALFAVGMILTTYMLRRYQKEIITAEEFATAGRSVKTGLIAAAVVSSWTWAATLLTSTSMAYKVGISGPYYYASGACVQIVLFSTLAIKCKQKAPNAHTFLEIIKARYGKVAHSVHIFYALATNILVTSMLLTGGSAVINELTGMNNIAACFLLPVGVIVYTLFGGIKATFLTDYAHTIVIIVIILIFAFSTYVNGSKLGSFSEVYRLLREAAKRHPVEGNEGGEYLTMKSRSGGIFFVINLVGNFGTVFLDNGYFSKAFSSSPAAALPGYILGGIVWFAIPCLCASVLGLACLALENHPDFPTYPNRLTPDQVSAGLPLPTAAFVLLGKGGAVASLLLIFMAVTSAMSAELISVSTVFSYDIYRTYIDPKAGGRKLIVASHAACVVFGFAMSGFAVGLYYADIFMGYLYELMGIIISSAVIPCVLTLFWKRQNTVAVTVSPILGTGLAIMSWLVCTKSLYNEITVNNTFMDYPMLTGNVVSLLSPGIFIPILTYVFKPQDFDWSIMKEDITRVDETQEILMAEKSQHGEDKNYGAIHYRSRNHEGDDDVSYEQSIKQNEKKDDSVAVEDKKTIGNMDPIISAVDEMTNAKQMNKQLEEEENLLRKASKIASYLSIFFVLSFIILWPMPMYGTGYIFSRKFFTGWIVVLIIWMFFTAISVIIFPLWQGRHGIYTTFRGIYWDLSGQSHKLREWQADHPEELHVVQSQLSARMHEEEMPAIDDEI</sequence>
<dbReference type="GO" id="GO:0015606">
    <property type="term" value="F:spermidine transmembrane transporter activity"/>
    <property type="evidence" value="ECO:0007669"/>
    <property type="project" value="TreeGrafter"/>
</dbReference>
<feature type="transmembrane region" description="Helical" evidence="10">
    <location>
        <begin position="256"/>
        <end position="276"/>
    </location>
</feature>
<name>A0A1Q3A0Z1_ZYGRO</name>
<evidence type="ECO:0000313" key="11">
    <source>
        <dbReference type="EMBL" id="GAV49366.1"/>
    </source>
</evidence>
<keyword evidence="6 10" id="KW-0472">Membrane</keyword>
<dbReference type="PANTHER" id="PTHR46154">
    <property type="match status" value="1"/>
</dbReference>
<gene>
    <name evidence="11" type="ORF">ZYGR_0N07730</name>
</gene>
<dbReference type="InterPro" id="IPR038377">
    <property type="entry name" value="Na/Glc_symporter_sf"/>
</dbReference>
<feature type="transmembrane region" description="Helical" evidence="10">
    <location>
        <begin position="288"/>
        <end position="316"/>
    </location>
</feature>
<dbReference type="EMBL" id="BDGX01000014">
    <property type="protein sequence ID" value="GAV49366.1"/>
    <property type="molecule type" value="Genomic_DNA"/>
</dbReference>
<feature type="transmembrane region" description="Helical" evidence="10">
    <location>
        <begin position="456"/>
        <end position="475"/>
    </location>
</feature>
<feature type="transmembrane region" description="Helical" evidence="10">
    <location>
        <begin position="165"/>
        <end position="184"/>
    </location>
</feature>
<feature type="transmembrane region" description="Helical" evidence="10">
    <location>
        <begin position="12"/>
        <end position="36"/>
    </location>
</feature>
<evidence type="ECO:0000256" key="7">
    <source>
        <dbReference type="RuleBase" id="RU362091"/>
    </source>
</evidence>
<keyword evidence="3" id="KW-0813">Transport</keyword>